<evidence type="ECO:0000313" key="3">
    <source>
        <dbReference type="EMBL" id="QNE84514.1"/>
    </source>
</evidence>
<feature type="signal peptide" evidence="1">
    <location>
        <begin position="1"/>
        <end position="35"/>
    </location>
</feature>
<keyword evidence="4" id="KW-1185">Reference proteome</keyword>
<feature type="domain" description="Streptomyces killer toxin-like beta/gamma crystallin" evidence="2">
    <location>
        <begin position="50"/>
        <end position="87"/>
    </location>
</feature>
<evidence type="ECO:0000256" key="1">
    <source>
        <dbReference type="SAM" id="SignalP"/>
    </source>
</evidence>
<name>A0ABX6RVV7_9ACTN</name>
<dbReference type="SUPFAM" id="SSF49695">
    <property type="entry name" value="gamma-Crystallin-like"/>
    <property type="match status" value="1"/>
</dbReference>
<gene>
    <name evidence="3" type="ORF">F0345_28285</name>
</gene>
<dbReference type="InterPro" id="IPR015791">
    <property type="entry name" value="Antimic/Inh_G_crystallin-like"/>
</dbReference>
<proteinExistence type="predicted"/>
<accession>A0ABX6RVV7</accession>
<organism evidence="3 4">
    <name type="scientific">Streptomyces rutgersensis</name>
    <dbReference type="NCBI Taxonomy" id="53451"/>
    <lineage>
        <taxon>Bacteria</taxon>
        <taxon>Bacillati</taxon>
        <taxon>Actinomycetota</taxon>
        <taxon>Actinomycetes</taxon>
        <taxon>Kitasatosporales</taxon>
        <taxon>Streptomycetaceae</taxon>
        <taxon>Streptomyces</taxon>
        <taxon>Streptomyces diastaticus group</taxon>
    </lineage>
</organism>
<dbReference type="InterPro" id="IPR011024">
    <property type="entry name" value="G_crystallin-like"/>
</dbReference>
<dbReference type="Gene3D" id="2.60.20.30">
    <property type="match status" value="1"/>
</dbReference>
<dbReference type="Proteomes" id="UP000515764">
    <property type="component" value="Chromosome"/>
</dbReference>
<dbReference type="EMBL" id="CP045704">
    <property type="protein sequence ID" value="QNE84514.1"/>
    <property type="molecule type" value="Genomic_DNA"/>
</dbReference>
<dbReference type="InterPro" id="IPR015161">
    <property type="entry name" value="Sklp_toxin_b/g_crystallin"/>
</dbReference>
<evidence type="ECO:0000259" key="2">
    <source>
        <dbReference type="Pfam" id="PF09076"/>
    </source>
</evidence>
<evidence type="ECO:0000313" key="4">
    <source>
        <dbReference type="Proteomes" id="UP000515764"/>
    </source>
</evidence>
<reference evidence="4" key="1">
    <citation type="submission" date="2019-10" db="EMBL/GenBank/DDBJ databases">
        <title>Antimicrobial potential of Antarctic Bacteria.</title>
        <authorList>
            <person name="Benaud N."/>
            <person name="Edwards R.J."/>
            <person name="Ferrari B.C."/>
        </authorList>
    </citation>
    <scope>NUCLEOTIDE SEQUENCE [LARGE SCALE GENOMIC DNA]</scope>
    <source>
        <strain evidence="4">NBH77</strain>
    </source>
</reference>
<protein>
    <recommendedName>
        <fullName evidence="2">Streptomyces killer toxin-like beta/gamma crystallin domain-containing protein</fullName>
    </recommendedName>
</protein>
<dbReference type="Pfam" id="PF09076">
    <property type="entry name" value="Crystall_2"/>
    <property type="match status" value="1"/>
</dbReference>
<keyword evidence="1" id="KW-0732">Signal</keyword>
<sequence length="117" mass="12830">MRRKPVMKRVTQRTTLVMATAGALAVLIPAGPAVAMNRTNCGNRTDFVKVWHNSGKNTACFANAGVQDVDLPNAVKVSSGNNRIRFVVGGDIYTLDKWATKVDVEGQNKKLTRLRIF</sequence>
<feature type="chain" id="PRO_5045108229" description="Streptomyces killer toxin-like beta/gamma crystallin domain-containing protein" evidence="1">
    <location>
        <begin position="36"/>
        <end position="117"/>
    </location>
</feature>